<sequence>MPRKKSRTAYYGTPTWYTASSSLTPTTPVVVEAKKKQAIFANHFHSETVCILVGRESAPYYLHSEVLEQRSPYFAKRAAFLAKAQSKDSEKVHLGDVARCEVFDLLVEYLYKDEYTAPSELSTVKKCEMHVQLYRLAEYLMVDDLKDTALDKLTTLLKENTHAIYGRALNSQEILRLLTIAYEDNIVEQCSTPSVEEEDGEEQHDDGTLSKMATDISDNRDIAVPTIPTQAFEEQPGAEAQFTQPDPLRRLIARYAAVQLEYLQNEPAFYKILVNGGDMVRDIVSFVRPASTM</sequence>
<evidence type="ECO:0000313" key="1">
    <source>
        <dbReference type="EMBL" id="KAJ9654150.1"/>
    </source>
</evidence>
<organism evidence="1 2">
    <name type="scientific">Neophaeococcomyces mojaviensis</name>
    <dbReference type="NCBI Taxonomy" id="3383035"/>
    <lineage>
        <taxon>Eukaryota</taxon>
        <taxon>Fungi</taxon>
        <taxon>Dikarya</taxon>
        <taxon>Ascomycota</taxon>
        <taxon>Pezizomycotina</taxon>
        <taxon>Eurotiomycetes</taxon>
        <taxon>Chaetothyriomycetidae</taxon>
        <taxon>Chaetothyriales</taxon>
        <taxon>Chaetothyriales incertae sedis</taxon>
        <taxon>Neophaeococcomyces</taxon>
    </lineage>
</organism>
<proteinExistence type="predicted"/>
<protein>
    <submittedName>
        <fullName evidence="1">Uncharacterized protein</fullName>
    </submittedName>
</protein>
<keyword evidence="2" id="KW-1185">Reference proteome</keyword>
<evidence type="ECO:0000313" key="2">
    <source>
        <dbReference type="Proteomes" id="UP001172386"/>
    </source>
</evidence>
<reference evidence="1" key="1">
    <citation type="submission" date="2022-10" db="EMBL/GenBank/DDBJ databases">
        <title>Culturing micro-colonial fungi from biological soil crusts in the Mojave desert and describing Neophaeococcomyces mojavensis, and introducing the new genera and species Taxawa tesnikishii.</title>
        <authorList>
            <person name="Kurbessoian T."/>
            <person name="Stajich J.E."/>
        </authorList>
    </citation>
    <scope>NUCLEOTIDE SEQUENCE</scope>
    <source>
        <strain evidence="1">JES_112</strain>
    </source>
</reference>
<accession>A0ACC3A1Z5</accession>
<dbReference type="EMBL" id="JAPDRQ010000130">
    <property type="protein sequence ID" value="KAJ9654150.1"/>
    <property type="molecule type" value="Genomic_DNA"/>
</dbReference>
<comment type="caution">
    <text evidence="1">The sequence shown here is derived from an EMBL/GenBank/DDBJ whole genome shotgun (WGS) entry which is preliminary data.</text>
</comment>
<name>A0ACC3A1Z5_9EURO</name>
<gene>
    <name evidence="1" type="ORF">H2198_006769</name>
</gene>
<dbReference type="Proteomes" id="UP001172386">
    <property type="component" value="Unassembled WGS sequence"/>
</dbReference>